<dbReference type="InParanoid" id="A0A317XLM2"/>
<evidence type="ECO:0000313" key="3">
    <source>
        <dbReference type="EMBL" id="PWY99215.1"/>
    </source>
</evidence>
<evidence type="ECO:0000256" key="1">
    <source>
        <dbReference type="PROSITE-ProRule" id="PRU00176"/>
    </source>
</evidence>
<evidence type="ECO:0000313" key="4">
    <source>
        <dbReference type="Proteomes" id="UP000246740"/>
    </source>
</evidence>
<proteinExistence type="predicted"/>
<evidence type="ECO:0000259" key="2">
    <source>
        <dbReference type="PROSITE" id="PS50102"/>
    </source>
</evidence>
<dbReference type="EMBL" id="KZ819196">
    <property type="protein sequence ID" value="PWY99215.1"/>
    <property type="molecule type" value="Genomic_DNA"/>
</dbReference>
<dbReference type="SMART" id="SM00360">
    <property type="entry name" value="RRM"/>
    <property type="match status" value="1"/>
</dbReference>
<accession>A0A317XLM2</accession>
<organism evidence="3 4">
    <name type="scientific">Testicularia cyperi</name>
    <dbReference type="NCBI Taxonomy" id="1882483"/>
    <lineage>
        <taxon>Eukaryota</taxon>
        <taxon>Fungi</taxon>
        <taxon>Dikarya</taxon>
        <taxon>Basidiomycota</taxon>
        <taxon>Ustilaginomycotina</taxon>
        <taxon>Ustilaginomycetes</taxon>
        <taxon>Ustilaginales</taxon>
        <taxon>Anthracoideaceae</taxon>
        <taxon>Testicularia</taxon>
    </lineage>
</organism>
<sequence length="324" mass="36155">MVGSGSLLRPALAAISNLSPVCNRACSTSLAPPSITASRTATAAFTPPRSLRYLSTSLVRRQPNEPNISEFDTATSSARPFRTVQGDGARTRSKVVLLAGLPLSVTPNDLKSLAPGVKIHNAISRIEYIYTRLMRPSGKALVSFTHPIHAQNFAEACQQRILGGKMMRAQLLDQERHQNLLDRTYGNWPARMQIPFDLIEYETGKLVLLRNIPQYTTEARLEERLAPRYDLREQDRWRGKRRSRVGILRSAKGFGGSHDAVLGGVLKLDKPHQDATVTSFIVRCKSPQEAMRLVRRWHNTYFAPATFGVDDTGGRYRVEASILY</sequence>
<dbReference type="SUPFAM" id="SSF54928">
    <property type="entry name" value="RNA-binding domain, RBD"/>
    <property type="match status" value="1"/>
</dbReference>
<dbReference type="InterPro" id="IPR012677">
    <property type="entry name" value="Nucleotide-bd_a/b_plait_sf"/>
</dbReference>
<dbReference type="AlphaFoldDB" id="A0A317XLM2"/>
<dbReference type="InterPro" id="IPR000504">
    <property type="entry name" value="RRM_dom"/>
</dbReference>
<dbReference type="Gene3D" id="3.30.70.330">
    <property type="match status" value="1"/>
</dbReference>
<protein>
    <recommendedName>
        <fullName evidence="2">RRM domain-containing protein</fullName>
    </recommendedName>
</protein>
<dbReference type="InterPro" id="IPR035979">
    <property type="entry name" value="RBD_domain_sf"/>
</dbReference>
<keyword evidence="4" id="KW-1185">Reference proteome</keyword>
<dbReference type="OrthoDB" id="5541797at2759"/>
<gene>
    <name evidence="3" type="ORF">BCV70DRAFT_201419</name>
</gene>
<feature type="domain" description="RRM" evidence="2">
    <location>
        <begin position="94"/>
        <end position="174"/>
    </location>
</feature>
<name>A0A317XLM2_9BASI</name>
<dbReference type="PROSITE" id="PS50102">
    <property type="entry name" value="RRM"/>
    <property type="match status" value="1"/>
</dbReference>
<keyword evidence="1" id="KW-0694">RNA-binding</keyword>
<dbReference type="Proteomes" id="UP000246740">
    <property type="component" value="Unassembled WGS sequence"/>
</dbReference>
<reference evidence="3 4" key="1">
    <citation type="journal article" date="2018" name="Mol. Biol. Evol.">
        <title>Broad Genomic Sampling Reveals a Smut Pathogenic Ancestry of the Fungal Clade Ustilaginomycotina.</title>
        <authorList>
            <person name="Kijpornyongpan T."/>
            <person name="Mondo S.J."/>
            <person name="Barry K."/>
            <person name="Sandor L."/>
            <person name="Lee J."/>
            <person name="Lipzen A."/>
            <person name="Pangilinan J."/>
            <person name="LaButti K."/>
            <person name="Hainaut M."/>
            <person name="Henrissat B."/>
            <person name="Grigoriev I.V."/>
            <person name="Spatafora J.W."/>
            <person name="Aime M.C."/>
        </authorList>
    </citation>
    <scope>NUCLEOTIDE SEQUENCE [LARGE SCALE GENOMIC DNA]</scope>
    <source>
        <strain evidence="3 4">MCA 3645</strain>
    </source>
</reference>
<dbReference type="GO" id="GO:0003723">
    <property type="term" value="F:RNA binding"/>
    <property type="evidence" value="ECO:0007669"/>
    <property type="project" value="UniProtKB-UniRule"/>
</dbReference>